<gene>
    <name evidence="1" type="ORF">HDA39_002390</name>
</gene>
<dbReference type="Proteomes" id="UP000549971">
    <property type="component" value="Unassembled WGS sequence"/>
</dbReference>
<dbReference type="AlphaFoldDB" id="A0A7W9J4U2"/>
<comment type="caution">
    <text evidence="1">The sequence shown here is derived from an EMBL/GenBank/DDBJ whole genome shotgun (WGS) entry which is preliminary data.</text>
</comment>
<dbReference type="EC" id="3.6.1.63" evidence="1"/>
<dbReference type="SUPFAM" id="SSF51556">
    <property type="entry name" value="Metallo-dependent hydrolases"/>
    <property type="match status" value="1"/>
</dbReference>
<name>A0A7W9J4U2_9ACTN</name>
<reference evidence="1 2" key="1">
    <citation type="submission" date="2020-08" db="EMBL/GenBank/DDBJ databases">
        <title>Sequencing the genomes of 1000 actinobacteria strains.</title>
        <authorList>
            <person name="Klenk H.-P."/>
        </authorList>
    </citation>
    <scope>NUCLEOTIDE SEQUENCE [LARGE SCALE GENOMIC DNA]</scope>
    <source>
        <strain evidence="1 2">DSM 28967</strain>
    </source>
</reference>
<dbReference type="SUPFAM" id="SSF51338">
    <property type="entry name" value="Composite domain of metallo-dependent hydrolases"/>
    <property type="match status" value="1"/>
</dbReference>
<keyword evidence="1" id="KW-0378">Hydrolase</keyword>
<dbReference type="NCBIfam" id="NF011984">
    <property type="entry name" value="PRK15446.1-5"/>
    <property type="match status" value="1"/>
</dbReference>
<protein>
    <submittedName>
        <fullName evidence="1">Alpha-D-ribose 1-methylphosphonate 5-triphosphate diphosphatase</fullName>
        <ecNumber evidence="1">3.6.1.63</ecNumber>
    </submittedName>
</protein>
<proteinExistence type="predicted"/>
<keyword evidence="2" id="KW-1185">Reference proteome</keyword>
<evidence type="ECO:0000313" key="1">
    <source>
        <dbReference type="EMBL" id="MBB5835656.1"/>
    </source>
</evidence>
<dbReference type="InterPro" id="IPR011059">
    <property type="entry name" value="Metal-dep_hydrolase_composite"/>
</dbReference>
<accession>A0A7W9J4U2</accession>
<dbReference type="InterPro" id="IPR012696">
    <property type="entry name" value="PhnM"/>
</dbReference>
<dbReference type="PIRSF" id="PIRSF038971">
    <property type="entry name" value="PhnM"/>
    <property type="match status" value="1"/>
</dbReference>
<dbReference type="RefSeq" id="WP_184795273.1">
    <property type="nucleotide sequence ID" value="NZ_JACHMY010000001.1"/>
</dbReference>
<organism evidence="1 2">
    <name type="scientific">Kribbella italica</name>
    <dbReference type="NCBI Taxonomy" id="1540520"/>
    <lineage>
        <taxon>Bacteria</taxon>
        <taxon>Bacillati</taxon>
        <taxon>Actinomycetota</taxon>
        <taxon>Actinomycetes</taxon>
        <taxon>Propionibacteriales</taxon>
        <taxon>Kribbellaceae</taxon>
        <taxon>Kribbella</taxon>
    </lineage>
</organism>
<evidence type="ECO:0000313" key="2">
    <source>
        <dbReference type="Proteomes" id="UP000549971"/>
    </source>
</evidence>
<sequence>MTWPVRTPSAYVLGHVRAVLPDRVVDDARIVVEAGRIVAVGPHPKGARADLDGGGLLCLPGLVDVHSDALTREFRPRPGAALPAGFALRSVEQKLTAAGITTAYHGIAFQDRTAVGIPIESPREDVVYDALLDHSAAGVDHRVLHRLDIRCPGGVRRLADRLDALPEATPLVSHEDHTPGQGQYADPATMEKWLMEAEGFTTHDARRHVAELRADRDDRLDQRDRSLRWLAELAGAGRIRLAGHDPADASDIERLRASAGTVAEFPTTVAAAEAARQHELLVVAGAVNVLRGGSHAGNVSAAELVAAGLVDALTSDYLPSALLPAATELVNRGIADLPAAVGLITSGPAAVAGLTDRGALVAGRRAHLLLADIGGRWPVVRAVHGPFDQAG</sequence>
<dbReference type="Gene3D" id="2.30.40.10">
    <property type="entry name" value="Urease, subunit C, domain 1"/>
    <property type="match status" value="1"/>
</dbReference>
<dbReference type="InterPro" id="IPR051781">
    <property type="entry name" value="Metallo-dep_Hydrolase"/>
</dbReference>
<dbReference type="InterPro" id="IPR032466">
    <property type="entry name" value="Metal_Hydrolase"/>
</dbReference>
<dbReference type="PANTHER" id="PTHR43135">
    <property type="entry name" value="ALPHA-D-RIBOSE 1-METHYLPHOSPHONATE 5-TRIPHOSPHATE DIPHOSPHATASE"/>
    <property type="match status" value="1"/>
</dbReference>
<dbReference type="PANTHER" id="PTHR43135:SF3">
    <property type="entry name" value="ALPHA-D-RIBOSE 1-METHYLPHOSPHONATE 5-TRIPHOSPHATE DIPHOSPHATASE"/>
    <property type="match status" value="1"/>
</dbReference>
<dbReference type="GO" id="GO:0016810">
    <property type="term" value="F:hydrolase activity, acting on carbon-nitrogen (but not peptide) bonds"/>
    <property type="evidence" value="ECO:0007669"/>
    <property type="project" value="InterPro"/>
</dbReference>
<dbReference type="NCBIfam" id="NF011990">
    <property type="entry name" value="PRK15446.2-6"/>
    <property type="match status" value="1"/>
</dbReference>
<dbReference type="GO" id="GO:0019700">
    <property type="term" value="P:organic phosphonate catabolic process"/>
    <property type="evidence" value="ECO:0007669"/>
    <property type="project" value="InterPro"/>
</dbReference>
<dbReference type="EMBL" id="JACHMY010000001">
    <property type="protein sequence ID" value="MBB5835656.1"/>
    <property type="molecule type" value="Genomic_DNA"/>
</dbReference>